<name>A0A445BP41_ARAHY</name>
<feature type="domain" description="Exportin-1/Importin-beta-like" evidence="4">
    <location>
        <begin position="74"/>
        <end position="130"/>
    </location>
</feature>
<evidence type="ECO:0000256" key="1">
    <source>
        <dbReference type="ARBA" id="ARBA00004123"/>
    </source>
</evidence>
<evidence type="ECO:0000256" key="3">
    <source>
        <dbReference type="ARBA" id="ARBA00023242"/>
    </source>
</evidence>
<dbReference type="PANTHER" id="PTHR12363">
    <property type="entry name" value="TRANSPORTIN 3 AND IMPORTIN 13"/>
    <property type="match status" value="1"/>
</dbReference>
<dbReference type="Proteomes" id="UP000289738">
    <property type="component" value="Chromosome A09"/>
</dbReference>
<dbReference type="InterPro" id="IPR051345">
    <property type="entry name" value="Importin_beta-like_NTR"/>
</dbReference>
<accession>A0A445BP41</accession>
<dbReference type="STRING" id="3818.A0A445BP41"/>
<dbReference type="PANTHER" id="PTHR12363:SF33">
    <property type="entry name" value="IMPORTIN-13"/>
    <property type="match status" value="1"/>
</dbReference>
<dbReference type="InterPro" id="IPR013598">
    <property type="entry name" value="Exportin-1/Importin-b-like"/>
</dbReference>
<comment type="subcellular location">
    <subcellularLocation>
        <location evidence="1">Nucleus</location>
    </subcellularLocation>
</comment>
<dbReference type="GO" id="GO:0005737">
    <property type="term" value="C:cytoplasm"/>
    <property type="evidence" value="ECO:0007669"/>
    <property type="project" value="TreeGrafter"/>
</dbReference>
<gene>
    <name evidence="5" type="ORF">Ahy_A09g046154</name>
</gene>
<dbReference type="EMBL" id="SDMP01000009">
    <property type="protein sequence ID" value="RYR40411.1"/>
    <property type="molecule type" value="Genomic_DNA"/>
</dbReference>
<reference evidence="5 6" key="1">
    <citation type="submission" date="2019-01" db="EMBL/GenBank/DDBJ databases">
        <title>Sequencing of cultivated peanut Arachis hypogaea provides insights into genome evolution and oil improvement.</title>
        <authorList>
            <person name="Chen X."/>
        </authorList>
    </citation>
    <scope>NUCLEOTIDE SEQUENCE [LARGE SCALE GENOMIC DNA]</scope>
    <source>
        <strain evidence="6">cv. Fuhuasheng</strain>
        <tissue evidence="5">Leaves</tissue>
    </source>
</reference>
<evidence type="ECO:0000256" key="2">
    <source>
        <dbReference type="ARBA" id="ARBA00022448"/>
    </source>
</evidence>
<keyword evidence="3" id="KW-0539">Nucleus</keyword>
<keyword evidence="2" id="KW-0813">Transport</keyword>
<dbReference type="GO" id="GO:0005634">
    <property type="term" value="C:nucleus"/>
    <property type="evidence" value="ECO:0007669"/>
    <property type="project" value="UniProtKB-SubCell"/>
</dbReference>
<dbReference type="Pfam" id="PF08389">
    <property type="entry name" value="Xpo1"/>
    <property type="match status" value="1"/>
</dbReference>
<protein>
    <recommendedName>
        <fullName evidence="4">Exportin-1/Importin-beta-like domain-containing protein</fullName>
    </recommendedName>
</protein>
<dbReference type="AlphaFoldDB" id="A0A445BP41"/>
<evidence type="ECO:0000313" key="6">
    <source>
        <dbReference type="Proteomes" id="UP000289738"/>
    </source>
</evidence>
<proteinExistence type="predicted"/>
<evidence type="ECO:0000313" key="5">
    <source>
        <dbReference type="EMBL" id="RYR40411.1"/>
    </source>
</evidence>
<dbReference type="GO" id="GO:0006606">
    <property type="term" value="P:protein import into nucleus"/>
    <property type="evidence" value="ECO:0007669"/>
    <property type="project" value="TreeGrafter"/>
</dbReference>
<dbReference type="Gene3D" id="1.25.10.10">
    <property type="entry name" value="Leucine-rich Repeat Variant"/>
    <property type="match status" value="1"/>
</dbReference>
<comment type="caution">
    <text evidence="5">The sequence shown here is derived from an EMBL/GenBank/DDBJ whole genome shotgun (WGS) entry which is preliminary data.</text>
</comment>
<evidence type="ECO:0000259" key="4">
    <source>
        <dbReference type="Pfam" id="PF08389"/>
    </source>
</evidence>
<dbReference type="InterPro" id="IPR011989">
    <property type="entry name" value="ARM-like"/>
</dbReference>
<keyword evidence="6" id="KW-1185">Reference proteome</keyword>
<sequence>MALIKWRIYSGAICSSDNSLHQGSPQPRSPPTRISSPFTAIVHLLAAAFNELLRSCSGFDLKNLLKKFHKGHPKVRTQISIAVAALAVHVPAEDWGDGGIVKWLRDEMDSHPEYIPGFLELLTVLPEVIVLEAFALWLRLKHGQNRKLKGILIMVRGYCSALNKI</sequence>
<organism evidence="5 6">
    <name type="scientific">Arachis hypogaea</name>
    <name type="common">Peanut</name>
    <dbReference type="NCBI Taxonomy" id="3818"/>
    <lineage>
        <taxon>Eukaryota</taxon>
        <taxon>Viridiplantae</taxon>
        <taxon>Streptophyta</taxon>
        <taxon>Embryophyta</taxon>
        <taxon>Tracheophyta</taxon>
        <taxon>Spermatophyta</taxon>
        <taxon>Magnoliopsida</taxon>
        <taxon>eudicotyledons</taxon>
        <taxon>Gunneridae</taxon>
        <taxon>Pentapetalae</taxon>
        <taxon>rosids</taxon>
        <taxon>fabids</taxon>
        <taxon>Fabales</taxon>
        <taxon>Fabaceae</taxon>
        <taxon>Papilionoideae</taxon>
        <taxon>50 kb inversion clade</taxon>
        <taxon>dalbergioids sensu lato</taxon>
        <taxon>Dalbergieae</taxon>
        <taxon>Pterocarpus clade</taxon>
        <taxon>Arachis</taxon>
    </lineage>
</organism>